<sequence length="307" mass="33609">MKYFLRIFLIALLVAGSIFACKKGGENSAHVEETLTAGTATFVVDNTIQPIVEDVLAVFESIYIRAQIKQVNLNENALLQALQQDTAKVAVMARKLTPEEEKHFTDKGITPKVIPFATDAIALIINKSSLDTVVNLNEVFKILQGSESQKVKRLVFDNANSSVTKFMLNEAGVSGLPQKNVYSQGTAQDVIKYVHDNPGAIGLVGVNWIVQPPSELLTYVENIKVLGVNNVKKGKANAYFKPSQTNIATGNYPLTRTLYVLNYQGKNGLGMGFANYISAPDGQRIILKSGLLPETIPERSIQVRNKL</sequence>
<dbReference type="InterPro" id="IPR050811">
    <property type="entry name" value="Phosphate_ABC_transporter"/>
</dbReference>
<comment type="caution">
    <text evidence="4">The sequence shown here is derived from an EMBL/GenBank/DDBJ whole genome shotgun (WGS) entry which is preliminary data.</text>
</comment>
<evidence type="ECO:0000259" key="3">
    <source>
        <dbReference type="Pfam" id="PF12849"/>
    </source>
</evidence>
<dbReference type="Gene3D" id="3.40.190.10">
    <property type="entry name" value="Periplasmic binding protein-like II"/>
    <property type="match status" value="2"/>
</dbReference>
<dbReference type="PANTHER" id="PTHR30570">
    <property type="entry name" value="PERIPLASMIC PHOSPHATE BINDING COMPONENT OF PHOSPHATE ABC TRANSPORTER"/>
    <property type="match status" value="1"/>
</dbReference>
<feature type="domain" description="PBP" evidence="3">
    <location>
        <begin position="33"/>
        <end position="277"/>
    </location>
</feature>
<proteinExistence type="predicted"/>
<keyword evidence="1 2" id="KW-0732">Signal</keyword>
<keyword evidence="5" id="KW-1185">Reference proteome</keyword>
<accession>A0ABW8Z078</accession>
<dbReference type="Proteomes" id="UP001629156">
    <property type="component" value="Unassembled WGS sequence"/>
</dbReference>
<dbReference type="PROSITE" id="PS51257">
    <property type="entry name" value="PROKAR_LIPOPROTEIN"/>
    <property type="match status" value="1"/>
</dbReference>
<dbReference type="PANTHER" id="PTHR30570:SF1">
    <property type="entry name" value="PHOSPHATE-BINDING PROTEIN PSTS"/>
    <property type="match status" value="1"/>
</dbReference>
<dbReference type="InterPro" id="IPR024370">
    <property type="entry name" value="PBP_domain"/>
</dbReference>
<dbReference type="Pfam" id="PF12849">
    <property type="entry name" value="PBP_like_2"/>
    <property type="match status" value="1"/>
</dbReference>
<dbReference type="EMBL" id="JBELPZ010000027">
    <property type="protein sequence ID" value="MFL9845979.1"/>
    <property type="molecule type" value="Genomic_DNA"/>
</dbReference>
<feature type="chain" id="PRO_5045892197" evidence="2">
    <location>
        <begin position="21"/>
        <end position="307"/>
    </location>
</feature>
<gene>
    <name evidence="4" type="ORF">ABS766_16270</name>
</gene>
<evidence type="ECO:0000313" key="4">
    <source>
        <dbReference type="EMBL" id="MFL9845979.1"/>
    </source>
</evidence>
<feature type="signal peptide" evidence="2">
    <location>
        <begin position="1"/>
        <end position="20"/>
    </location>
</feature>
<evidence type="ECO:0000313" key="5">
    <source>
        <dbReference type="Proteomes" id="UP001629156"/>
    </source>
</evidence>
<protein>
    <submittedName>
        <fullName evidence="4">Substrate-binding domain-containing protein</fullName>
    </submittedName>
</protein>
<reference evidence="4 5" key="1">
    <citation type="submission" date="2024-06" db="EMBL/GenBank/DDBJ databases">
        <authorList>
            <person name="Kaempfer P."/>
            <person name="Viver T."/>
        </authorList>
    </citation>
    <scope>NUCLEOTIDE SEQUENCE [LARGE SCALE GENOMIC DNA]</scope>
    <source>
        <strain evidence="4 5">ST-119</strain>
    </source>
</reference>
<name>A0ABW8Z078_9FLAO</name>
<evidence type="ECO:0000256" key="1">
    <source>
        <dbReference type="ARBA" id="ARBA00022729"/>
    </source>
</evidence>
<dbReference type="SUPFAM" id="SSF53850">
    <property type="entry name" value="Periplasmic binding protein-like II"/>
    <property type="match status" value="1"/>
</dbReference>
<evidence type="ECO:0000256" key="2">
    <source>
        <dbReference type="SAM" id="SignalP"/>
    </source>
</evidence>
<organism evidence="4 5">
    <name type="scientific">Flavobacterium rhizosphaerae</name>
    <dbReference type="NCBI Taxonomy" id="3163298"/>
    <lineage>
        <taxon>Bacteria</taxon>
        <taxon>Pseudomonadati</taxon>
        <taxon>Bacteroidota</taxon>
        <taxon>Flavobacteriia</taxon>
        <taxon>Flavobacteriales</taxon>
        <taxon>Flavobacteriaceae</taxon>
        <taxon>Flavobacterium</taxon>
    </lineage>
</organism>
<dbReference type="RefSeq" id="WP_408086255.1">
    <property type="nucleotide sequence ID" value="NZ_JBELPZ010000027.1"/>
</dbReference>